<protein>
    <submittedName>
        <fullName evidence="1">Uncharacterized protein</fullName>
    </submittedName>
</protein>
<evidence type="ECO:0000313" key="1">
    <source>
        <dbReference type="EMBL" id="MBZ2196395.1"/>
    </source>
</evidence>
<sequence>MYTTVARQPTRHLVPIRGRLADSEIEIRERLGLRVTTLERTIVDCLARFPAGEAEGLWA</sequence>
<dbReference type="RefSeq" id="WP_223405219.1">
    <property type="nucleotide sequence ID" value="NZ_JAGSHT010000010.1"/>
</dbReference>
<dbReference type="EMBL" id="JAGSHT010000010">
    <property type="protein sequence ID" value="MBZ2196395.1"/>
    <property type="molecule type" value="Genomic_DNA"/>
</dbReference>
<gene>
    <name evidence="1" type="ORF">KCQ71_09545</name>
</gene>
<proteinExistence type="predicted"/>
<comment type="caution">
    <text evidence="1">The sequence shown here is derived from an EMBL/GenBank/DDBJ whole genome shotgun (WGS) entry which is preliminary data.</text>
</comment>
<reference evidence="1 2" key="1">
    <citation type="submission" date="2021-04" db="EMBL/GenBank/DDBJ databases">
        <title>Ruania sp. nov., isolated from sandy soil of mangrove forest.</title>
        <authorList>
            <person name="Ge X."/>
            <person name="Huang R."/>
            <person name="Liu W."/>
        </authorList>
    </citation>
    <scope>NUCLEOTIDE SEQUENCE [LARGE SCALE GENOMIC DNA]</scope>
    <source>
        <strain evidence="1 2">N2-46</strain>
    </source>
</reference>
<name>A0ABS7S7S8_9MICO</name>
<evidence type="ECO:0000313" key="2">
    <source>
        <dbReference type="Proteomes" id="UP000826651"/>
    </source>
</evidence>
<organism evidence="1 2">
    <name type="scientific">Occultella gossypii</name>
    <dbReference type="NCBI Taxonomy" id="2800820"/>
    <lineage>
        <taxon>Bacteria</taxon>
        <taxon>Bacillati</taxon>
        <taxon>Actinomycetota</taxon>
        <taxon>Actinomycetes</taxon>
        <taxon>Micrococcales</taxon>
        <taxon>Ruaniaceae</taxon>
        <taxon>Occultella</taxon>
    </lineage>
</organism>
<dbReference type="Proteomes" id="UP000826651">
    <property type="component" value="Unassembled WGS sequence"/>
</dbReference>
<keyword evidence="2" id="KW-1185">Reference proteome</keyword>
<accession>A0ABS7S7S8</accession>